<sequence length="295" mass="32728">MLRGLLFCALCIIHVNAYALKIAMVLWRGETPAEQGFREEMKKLGLNPEITVFNADQDRATLATLLRTELEPNLAKYDYVYSFGTTASQMTKQFLKGRKPLIFNVVADPYGAGLLSTNKQDNKMLAGVSNMISLPLQIANARKYLPKGSKMLFPVNPREQNTQLIGEQLTPVAAQHHWILETWRINPDKALLNSELLRLQKDAKGSVVFIPADSYLISIAAELMQALNEANIETICSVGAFIPYHCSVGTVGDYQVQGKLAAKIIAMHQKGTALQDIPLQYDLSPRLMTRDAAAH</sequence>
<evidence type="ECO:0008006" key="3">
    <source>
        <dbReference type="Google" id="ProtNLM"/>
    </source>
</evidence>
<dbReference type="AlphaFoldDB" id="A0A7G3GC98"/>
<evidence type="ECO:0000313" key="2">
    <source>
        <dbReference type="Proteomes" id="UP000515917"/>
    </source>
</evidence>
<name>A0A7G3GC98_9NEIS</name>
<dbReference type="PANTHER" id="PTHR35271">
    <property type="entry name" value="ABC TRANSPORTER, SUBSTRATE-BINDING LIPOPROTEIN-RELATED"/>
    <property type="match status" value="1"/>
</dbReference>
<protein>
    <recommendedName>
        <fullName evidence="3">ABC transporter substrate-binding protein</fullName>
    </recommendedName>
</protein>
<evidence type="ECO:0000313" key="1">
    <source>
        <dbReference type="EMBL" id="QBC44946.1"/>
    </source>
</evidence>
<reference evidence="1 2" key="1">
    <citation type="submission" date="2018-01" db="EMBL/GenBank/DDBJ databases">
        <title>Genome sequence of Iodobacter sp. strain PCH194 isolated from Indian Trans-Himalaya.</title>
        <authorList>
            <person name="Kumar V."/>
            <person name="Thakur V."/>
            <person name="Kumar S."/>
            <person name="Singh D."/>
        </authorList>
    </citation>
    <scope>NUCLEOTIDE SEQUENCE [LARGE SCALE GENOMIC DNA]</scope>
    <source>
        <strain evidence="1 2">PCH194</strain>
    </source>
</reference>
<dbReference type="KEGG" id="ifl:C1H71_16320"/>
<dbReference type="RefSeq" id="WP_130107455.1">
    <property type="nucleotide sequence ID" value="NZ_CP025781.1"/>
</dbReference>
<dbReference type="PANTHER" id="PTHR35271:SF1">
    <property type="entry name" value="ABC TRANSPORTER, SUBSTRATE-BINDING LIPOPROTEIN"/>
    <property type="match status" value="1"/>
</dbReference>
<gene>
    <name evidence="1" type="ORF">C1H71_16320</name>
</gene>
<dbReference type="InterPro" id="IPR007487">
    <property type="entry name" value="ABC_transpt-TYRBP-like"/>
</dbReference>
<dbReference type="EMBL" id="CP025781">
    <property type="protein sequence ID" value="QBC44946.1"/>
    <property type="molecule type" value="Genomic_DNA"/>
</dbReference>
<keyword evidence="2" id="KW-1185">Reference proteome</keyword>
<proteinExistence type="predicted"/>
<organism evidence="1 2">
    <name type="scientific">Iodobacter fluviatilis</name>
    <dbReference type="NCBI Taxonomy" id="537"/>
    <lineage>
        <taxon>Bacteria</taxon>
        <taxon>Pseudomonadati</taxon>
        <taxon>Pseudomonadota</taxon>
        <taxon>Betaproteobacteria</taxon>
        <taxon>Neisseriales</taxon>
        <taxon>Chitinibacteraceae</taxon>
        <taxon>Iodobacter</taxon>
    </lineage>
</organism>
<dbReference type="Proteomes" id="UP000515917">
    <property type="component" value="Chromosome"/>
</dbReference>
<dbReference type="Pfam" id="PF04392">
    <property type="entry name" value="ABC_sub_bind"/>
    <property type="match status" value="1"/>
</dbReference>
<accession>A0A7G3GC98</accession>
<dbReference type="Gene3D" id="3.40.50.2300">
    <property type="match status" value="2"/>
</dbReference>